<evidence type="ECO:0000256" key="5">
    <source>
        <dbReference type="ARBA" id="ARBA00022475"/>
    </source>
</evidence>
<dbReference type="RefSeq" id="WP_025295297.1">
    <property type="nucleotide sequence ID" value="NZ_CP006644.1"/>
</dbReference>
<keyword evidence="8" id="KW-0016">Alginate biosynthesis</keyword>
<keyword evidence="5 13" id="KW-1003">Cell membrane</keyword>
<organism evidence="15 16">
    <name type="scientific">Sphingomonas sanxanigenens DSM 19645 = NX02</name>
    <dbReference type="NCBI Taxonomy" id="1123269"/>
    <lineage>
        <taxon>Bacteria</taxon>
        <taxon>Pseudomonadati</taxon>
        <taxon>Pseudomonadota</taxon>
        <taxon>Alphaproteobacteria</taxon>
        <taxon>Sphingomonadales</taxon>
        <taxon>Sphingomonadaceae</taxon>
        <taxon>Sphingomonas</taxon>
    </lineage>
</organism>
<keyword evidence="10 13" id="KW-0472">Membrane</keyword>
<keyword evidence="7 14" id="KW-0812">Transmembrane</keyword>
<evidence type="ECO:0000256" key="4">
    <source>
        <dbReference type="ARBA" id="ARBA00016084"/>
    </source>
</evidence>
<feature type="transmembrane region" description="Helical" evidence="14">
    <location>
        <begin position="495"/>
        <end position="519"/>
    </location>
</feature>
<feature type="transmembrane region" description="Helical" evidence="14">
    <location>
        <begin position="120"/>
        <end position="138"/>
    </location>
</feature>
<feature type="transmembrane region" description="Helical" evidence="14">
    <location>
        <begin position="51"/>
        <end position="67"/>
    </location>
</feature>
<evidence type="ECO:0000313" key="16">
    <source>
        <dbReference type="Proteomes" id="UP000018851"/>
    </source>
</evidence>
<reference evidence="15 16" key="1">
    <citation type="submission" date="2013-07" db="EMBL/GenBank/DDBJ databases">
        <title>Completed genome of Sphingomonas sanxanigenens NX02.</title>
        <authorList>
            <person name="Ma T."/>
            <person name="Huang H."/>
            <person name="Wu M."/>
            <person name="Li X."/>
            <person name="Li G."/>
        </authorList>
    </citation>
    <scope>NUCLEOTIDE SEQUENCE [LARGE SCALE GENOMIC DNA]</scope>
    <source>
        <strain evidence="15 16">NX02</strain>
    </source>
</reference>
<keyword evidence="11 13" id="KW-0012">Acyltransferase</keyword>
<dbReference type="InterPro" id="IPR051085">
    <property type="entry name" value="MB_O-acyltransferase"/>
</dbReference>
<feature type="transmembrane region" description="Helical" evidence="14">
    <location>
        <begin position="6"/>
        <end position="22"/>
    </location>
</feature>
<dbReference type="KEGG" id="ssan:NX02_28110"/>
<feature type="transmembrane region" description="Helical" evidence="14">
    <location>
        <begin position="79"/>
        <end position="100"/>
    </location>
</feature>
<evidence type="ECO:0000313" key="15">
    <source>
        <dbReference type="EMBL" id="AHE57204.1"/>
    </source>
</evidence>
<feature type="transmembrane region" description="Helical" evidence="14">
    <location>
        <begin position="385"/>
        <end position="408"/>
    </location>
</feature>
<evidence type="ECO:0000256" key="8">
    <source>
        <dbReference type="ARBA" id="ARBA00022841"/>
    </source>
</evidence>
<dbReference type="PANTHER" id="PTHR13285:SF23">
    <property type="entry name" value="TEICHOIC ACID D-ALANYLTRANSFERASE"/>
    <property type="match status" value="1"/>
</dbReference>
<sequence>MLFNSFVFIFGFLPIALVLFYGPGRWKSVAKLSLTIMSLGFYAWWRPIHLPLLLGSIIFNFVVGDRIQKAYDADRSTLVKIWLIFGLAVDVGLLGWFKYANFVVDNVNLATGAGIQIERIILPLAISFFTFQKVAYLIDSARGHAHRMSFLDFSLFASFFPQLIAGPIVHYKEIVPQIQGPLFARWIGRNIMVGLMIFAIGLFKKTVIADPLSDQVDKLFKLAASGDPVSVWTGWMAAITFTLQLYFDFSGYSDMAIGLARMFGIKLPLNFHSPLRAASVIDYWRRWHMTLQRFITAYIFQPLALPMARAAAARGLSTWPAFAMATMLPTFLTFVIIGIWHGAGWTFVLFGVLHAIYVCVNEYWRARRNQKRRRLRKLKQTMAEPGVAEIASYHVITLLAVMFANVVFRAPSVHDAMTVWQSMVGLGGAVSVETAPWVFDTTTLLMIVVGTLLIAFTPNTQQIMGRFNPAYNWGDWKDEAPALLRWQWRPSTLGIVYGGVILFFGLMFIQRGQTIFLYFNF</sequence>
<evidence type="ECO:0000256" key="12">
    <source>
        <dbReference type="ARBA" id="ARBA00031030"/>
    </source>
</evidence>
<name>W0AH27_9SPHN</name>
<evidence type="ECO:0000256" key="13">
    <source>
        <dbReference type="PIRNR" id="PIRNR016636"/>
    </source>
</evidence>
<evidence type="ECO:0000256" key="1">
    <source>
        <dbReference type="ARBA" id="ARBA00004651"/>
    </source>
</evidence>
<proteinExistence type="inferred from homology"/>
<evidence type="ECO:0000256" key="14">
    <source>
        <dbReference type="SAM" id="Phobius"/>
    </source>
</evidence>
<evidence type="ECO:0000256" key="3">
    <source>
        <dbReference type="ARBA" id="ARBA00010323"/>
    </source>
</evidence>
<feature type="transmembrane region" description="Helical" evidence="14">
    <location>
        <begin position="345"/>
        <end position="364"/>
    </location>
</feature>
<comment type="similarity">
    <text evidence="3 13">Belongs to the membrane-bound acyltransferase family.</text>
</comment>
<evidence type="ECO:0000256" key="2">
    <source>
        <dbReference type="ARBA" id="ARBA00005182"/>
    </source>
</evidence>
<evidence type="ECO:0000256" key="11">
    <source>
        <dbReference type="ARBA" id="ARBA00023315"/>
    </source>
</evidence>
<dbReference type="SMR" id="W0AH27"/>
<feature type="transmembrane region" description="Helical" evidence="14">
    <location>
        <begin position="150"/>
        <end position="171"/>
    </location>
</feature>
<dbReference type="InterPro" id="IPR024194">
    <property type="entry name" value="Ac/AlaTfrase_AlgI/DltB"/>
</dbReference>
<dbReference type="EMBL" id="CP006644">
    <property type="protein sequence ID" value="AHE57204.1"/>
    <property type="molecule type" value="Genomic_DNA"/>
</dbReference>
<dbReference type="HOGENOM" id="CLU_025255_1_1_5"/>
<dbReference type="PATRIC" id="fig|1123269.5.peg.5516"/>
<keyword evidence="16" id="KW-1185">Reference proteome</keyword>
<comment type="pathway">
    <text evidence="2">Glycan biosynthesis; alginate biosynthesis.</text>
</comment>
<dbReference type="PIRSF" id="PIRSF016636">
    <property type="entry name" value="AlgI_DltB"/>
    <property type="match status" value="1"/>
</dbReference>
<keyword evidence="9 14" id="KW-1133">Transmembrane helix</keyword>
<dbReference type="InterPro" id="IPR004299">
    <property type="entry name" value="MBOAT_fam"/>
</dbReference>
<feature type="transmembrane region" description="Helical" evidence="14">
    <location>
        <begin position="437"/>
        <end position="456"/>
    </location>
</feature>
<dbReference type="PANTHER" id="PTHR13285">
    <property type="entry name" value="ACYLTRANSFERASE"/>
    <property type="match status" value="1"/>
</dbReference>
<accession>W0AH27</accession>
<feature type="transmembrane region" description="Helical" evidence="14">
    <location>
        <begin position="319"/>
        <end position="339"/>
    </location>
</feature>
<evidence type="ECO:0000256" key="6">
    <source>
        <dbReference type="ARBA" id="ARBA00022679"/>
    </source>
</evidence>
<dbReference type="GO" id="GO:0005886">
    <property type="term" value="C:plasma membrane"/>
    <property type="evidence" value="ECO:0007669"/>
    <property type="project" value="UniProtKB-SubCell"/>
</dbReference>
<feature type="transmembrane region" description="Helical" evidence="14">
    <location>
        <begin position="183"/>
        <end position="203"/>
    </location>
</feature>
<protein>
    <recommendedName>
        <fullName evidence="4">Probable alginate O-acetylase AlgI</fullName>
    </recommendedName>
    <alternativeName>
        <fullName evidence="12">Alginate biosynthesis protein AlgI</fullName>
    </alternativeName>
</protein>
<dbReference type="Pfam" id="PF03062">
    <property type="entry name" value="MBOAT"/>
    <property type="match status" value="1"/>
</dbReference>
<evidence type="ECO:0000256" key="9">
    <source>
        <dbReference type="ARBA" id="ARBA00022989"/>
    </source>
</evidence>
<evidence type="ECO:0000256" key="7">
    <source>
        <dbReference type="ARBA" id="ARBA00022692"/>
    </source>
</evidence>
<dbReference type="eggNOG" id="COG1696">
    <property type="taxonomic scope" value="Bacteria"/>
</dbReference>
<dbReference type="OrthoDB" id="139172at2"/>
<dbReference type="GO" id="GO:0042121">
    <property type="term" value="P:alginic acid biosynthetic process"/>
    <property type="evidence" value="ECO:0007669"/>
    <property type="project" value="UniProtKB-KW"/>
</dbReference>
<dbReference type="STRING" id="1123269.NX02_28110"/>
<dbReference type="Proteomes" id="UP000018851">
    <property type="component" value="Chromosome"/>
</dbReference>
<evidence type="ECO:0000256" key="10">
    <source>
        <dbReference type="ARBA" id="ARBA00023136"/>
    </source>
</evidence>
<comment type="subcellular location">
    <subcellularLocation>
        <location evidence="1">Cell membrane</location>
        <topology evidence="1">Multi-pass membrane protein</topology>
    </subcellularLocation>
</comment>
<dbReference type="PIRSF" id="PIRSF500217">
    <property type="entry name" value="AlgI"/>
    <property type="match status" value="1"/>
</dbReference>
<dbReference type="GO" id="GO:0016746">
    <property type="term" value="F:acyltransferase activity"/>
    <property type="evidence" value="ECO:0007669"/>
    <property type="project" value="UniProtKB-KW"/>
</dbReference>
<keyword evidence="6 13" id="KW-0808">Transferase</keyword>
<dbReference type="AlphaFoldDB" id="W0AH27"/>
<dbReference type="InterPro" id="IPR028362">
    <property type="entry name" value="AlgI"/>
</dbReference>
<gene>
    <name evidence="15" type="ORF">NX02_28110</name>
</gene>